<evidence type="ECO:0000256" key="1">
    <source>
        <dbReference type="SAM" id="MobiDB-lite"/>
    </source>
</evidence>
<reference evidence="3 4" key="1">
    <citation type="submission" date="2020-02" db="EMBL/GenBank/DDBJ databases">
        <title>Sequencing the genomes of 1000 actinobacteria strains.</title>
        <authorList>
            <person name="Klenk H.-P."/>
        </authorList>
    </citation>
    <scope>NUCLEOTIDE SEQUENCE [LARGE SCALE GENOMIC DNA]</scope>
    <source>
        <strain evidence="3 4">DSM 19609</strain>
    </source>
</reference>
<feature type="region of interest" description="Disordered" evidence="1">
    <location>
        <begin position="314"/>
        <end position="359"/>
    </location>
</feature>
<protein>
    <recommendedName>
        <fullName evidence="2">N-terminal domain-containing protein</fullName>
    </recommendedName>
</protein>
<accession>A0ABX0SFI0</accession>
<evidence type="ECO:0000313" key="3">
    <source>
        <dbReference type="EMBL" id="NIH56063.1"/>
    </source>
</evidence>
<comment type="caution">
    <text evidence="3">The sequence shown here is derived from an EMBL/GenBank/DDBJ whole genome shotgun (WGS) entry which is preliminary data.</text>
</comment>
<sequence>MATRREDQQAAREARLDELHGKLTAAVDQLVSGEDWKRALAFAANFRSRSFNNTLLIWAQHAAAYERGLVPESTPSYVAGYKQWQGLGRQVQKGQPGYQIIAPVTGRFASATPQDADSWRRLGKFEKPRPGEAVRSKMVGVRPAYVWDASQTAGDDIPEPPRPKLLEGEAPTGLWEGLASQVKAAGFDLVDVVAASEIYGANGVTDYAAHTVTVRGDMDAAARVKTLAHELGHVLMHGPENQDARQHRGISEVEAESVALMICAAHGIDTSGYTIPYVSGWAGQVEGSEPAEVVKSTGERVRTVALKILDQLDTTQVGNGTPPGLERDTPARETTRQAVAADRATPVGREPVLAEARSL</sequence>
<organism evidence="3 4">
    <name type="scientific">Brooklawnia cerclae</name>
    <dbReference type="NCBI Taxonomy" id="349934"/>
    <lineage>
        <taxon>Bacteria</taxon>
        <taxon>Bacillati</taxon>
        <taxon>Actinomycetota</taxon>
        <taxon>Actinomycetes</taxon>
        <taxon>Propionibacteriales</taxon>
        <taxon>Propionibacteriaceae</taxon>
        <taxon>Brooklawnia</taxon>
    </lineage>
</organism>
<dbReference type="EMBL" id="JAAMOZ010000001">
    <property type="protein sequence ID" value="NIH56063.1"/>
    <property type="molecule type" value="Genomic_DNA"/>
</dbReference>
<dbReference type="InterPro" id="IPR013610">
    <property type="entry name" value="ArdC_N"/>
</dbReference>
<dbReference type="RefSeq" id="WP_167164893.1">
    <property type="nucleotide sequence ID" value="NZ_BAAAOO010000002.1"/>
</dbReference>
<dbReference type="Pfam" id="PF08401">
    <property type="entry name" value="ArdcN"/>
    <property type="match status" value="1"/>
</dbReference>
<gene>
    <name evidence="3" type="ORF">FB473_000708</name>
</gene>
<proteinExistence type="predicted"/>
<evidence type="ECO:0000259" key="2">
    <source>
        <dbReference type="Pfam" id="PF08401"/>
    </source>
</evidence>
<dbReference type="Proteomes" id="UP000749311">
    <property type="component" value="Unassembled WGS sequence"/>
</dbReference>
<feature type="compositionally biased region" description="Basic and acidic residues" evidence="1">
    <location>
        <begin position="325"/>
        <end position="335"/>
    </location>
</feature>
<feature type="domain" description="N-terminal" evidence="2">
    <location>
        <begin position="22"/>
        <end position="110"/>
    </location>
</feature>
<evidence type="ECO:0000313" key="4">
    <source>
        <dbReference type="Proteomes" id="UP000749311"/>
    </source>
</evidence>
<name>A0ABX0SFI0_9ACTN</name>
<keyword evidence="4" id="KW-1185">Reference proteome</keyword>